<dbReference type="SMART" id="SM00355">
    <property type="entry name" value="ZnF_C2H2"/>
    <property type="match status" value="2"/>
</dbReference>
<evidence type="ECO:0000313" key="4">
    <source>
        <dbReference type="EMBL" id="QBK88459.1"/>
    </source>
</evidence>
<keyword evidence="1" id="KW-0863">Zinc-finger</keyword>
<dbReference type="EMBL" id="MK500389">
    <property type="protein sequence ID" value="QBK88459.1"/>
    <property type="molecule type" value="Genomic_DNA"/>
</dbReference>
<protein>
    <recommendedName>
        <fullName evidence="3">C2H2-type domain-containing protein</fullName>
    </recommendedName>
</protein>
<dbReference type="InterPro" id="IPR013087">
    <property type="entry name" value="Znf_C2H2_type"/>
</dbReference>
<gene>
    <name evidence="4" type="ORF">LCMiAC01_01360</name>
</gene>
<feature type="domain" description="C2H2-type" evidence="3">
    <location>
        <begin position="5"/>
        <end position="34"/>
    </location>
</feature>
<evidence type="ECO:0000256" key="2">
    <source>
        <dbReference type="SAM" id="Coils"/>
    </source>
</evidence>
<dbReference type="GO" id="GO:0008270">
    <property type="term" value="F:zinc ion binding"/>
    <property type="evidence" value="ECO:0007669"/>
    <property type="project" value="UniProtKB-KW"/>
</dbReference>
<dbReference type="Gene3D" id="3.30.160.60">
    <property type="entry name" value="Classic Zinc Finger"/>
    <property type="match status" value="1"/>
</dbReference>
<reference evidence="4" key="1">
    <citation type="journal article" date="2019" name="MBio">
        <title>Virus Genomes from Deep Sea Sediments Expand the Ocean Megavirome and Support Independent Origins of Viral Gigantism.</title>
        <authorList>
            <person name="Backstrom D."/>
            <person name="Yutin N."/>
            <person name="Jorgensen S.L."/>
            <person name="Dharamshi J."/>
            <person name="Homa F."/>
            <person name="Zaremba-Niedwiedzka K."/>
            <person name="Spang A."/>
            <person name="Wolf Y.I."/>
            <person name="Koonin E.V."/>
            <person name="Ettema T.J."/>
        </authorList>
    </citation>
    <scope>NUCLEOTIDE SEQUENCE</scope>
</reference>
<evidence type="ECO:0000256" key="1">
    <source>
        <dbReference type="PROSITE-ProRule" id="PRU00042"/>
    </source>
</evidence>
<feature type="domain" description="C2H2-type" evidence="3">
    <location>
        <begin position="65"/>
        <end position="98"/>
    </location>
</feature>
<name>A0A481YZ77_9VIRU</name>
<evidence type="ECO:0000259" key="3">
    <source>
        <dbReference type="PROSITE" id="PS50157"/>
    </source>
</evidence>
<keyword evidence="1" id="KW-0479">Metal-binding</keyword>
<dbReference type="PROSITE" id="PS50157">
    <property type="entry name" value="ZINC_FINGER_C2H2_2"/>
    <property type="match status" value="2"/>
</dbReference>
<feature type="coiled-coil region" evidence="2">
    <location>
        <begin position="100"/>
        <end position="137"/>
    </location>
</feature>
<sequence length="313" mass="36463">MPKIYTCKYCNYSTNKLFNFKKHNRTKKHITNKESYKATLISSKNGYIIPENGNDIPQNETKNSIVCQYCGKTISAKRHMKRHYKSCKKYEKHMVEMEKNKIIQDLLNTTNIQAEQLKEKNNELEENKKELDILKKIELEYFEFVKKATNGGIGNTTINNTNNNTKNINMFYVINRFKNAYNYEDLMEPPLTSKETKYITDNGALSGCCNLILNRCVNGIELENRPFHCVDSSRNKYLLHTKDDWSIDNKGEQILKGVYPKINKVFELNNKIDNGNVDKTIANMGQILEMNKYGKKKIINVLTKKTLLKNNIK</sequence>
<keyword evidence="1" id="KW-0862">Zinc</keyword>
<keyword evidence="2" id="KW-0175">Coiled coil</keyword>
<accession>A0A481YZ77</accession>
<organism evidence="4">
    <name type="scientific">Mimivirus LCMiAC01</name>
    <dbReference type="NCBI Taxonomy" id="2506608"/>
    <lineage>
        <taxon>Viruses</taxon>
        <taxon>Varidnaviria</taxon>
        <taxon>Bamfordvirae</taxon>
        <taxon>Nucleocytoviricota</taxon>
        <taxon>Megaviricetes</taxon>
        <taxon>Imitervirales</taxon>
        <taxon>Mimiviridae</taxon>
        <taxon>Klosneuvirinae</taxon>
    </lineage>
</organism>
<proteinExistence type="predicted"/>